<keyword evidence="3" id="KW-1185">Reference proteome</keyword>
<dbReference type="Proteomes" id="UP000515679">
    <property type="component" value="Chromosome"/>
</dbReference>
<organism evidence="2 3">
    <name type="scientific">Cohnella cholangitidis</name>
    <dbReference type="NCBI Taxonomy" id="2598458"/>
    <lineage>
        <taxon>Bacteria</taxon>
        <taxon>Bacillati</taxon>
        <taxon>Bacillota</taxon>
        <taxon>Bacilli</taxon>
        <taxon>Bacillales</taxon>
        <taxon>Paenibacillaceae</taxon>
        <taxon>Cohnella</taxon>
    </lineage>
</organism>
<sequence length="325" mass="36301">MDKSWTNKNTPIVYKSRRKTTMTIAAIAALSLSIQLASVAAARSPSATASMQSAAAISGTASTKTVNAFEAYLSKDQLPAAIAYLKAHIGEVTTSQATVMVLHLENALKKRLPVIQKRFEQSAVQSGIGKAYKRGATFDDVISRTKDSNLKALLKETRDSGYKLETAEGFYYPVIDYAAFRTYSVSVNPDIDDYIAIMATESDQPKVKDAALVIGYQQLVNRALAQERFLAKYAYSNRAPHIRNLFRSYELLTFYGVNNTPLFEYGSQKIQPNALRGYNGMLAWNNAKLSPYLTKLQEFMDLVADNENRLTEEVEKFRQSHYPIR</sequence>
<gene>
    <name evidence="2" type="ORF">FPL14_01245</name>
</gene>
<protein>
    <submittedName>
        <fullName evidence="2">Uncharacterized protein</fullName>
    </submittedName>
</protein>
<dbReference type="KEGG" id="cchl:FPL14_01245"/>
<evidence type="ECO:0000256" key="1">
    <source>
        <dbReference type="SAM" id="SignalP"/>
    </source>
</evidence>
<keyword evidence="1" id="KW-0732">Signal</keyword>
<dbReference type="EMBL" id="CP041969">
    <property type="protein sequence ID" value="QMV39981.1"/>
    <property type="molecule type" value="Genomic_DNA"/>
</dbReference>
<feature type="chain" id="PRO_5038699820" evidence="1">
    <location>
        <begin position="41"/>
        <end position="325"/>
    </location>
</feature>
<feature type="signal peptide" evidence="1">
    <location>
        <begin position="1"/>
        <end position="40"/>
    </location>
</feature>
<evidence type="ECO:0000313" key="2">
    <source>
        <dbReference type="EMBL" id="QMV39981.1"/>
    </source>
</evidence>
<accession>A0A7G5BSP7</accession>
<evidence type="ECO:0000313" key="3">
    <source>
        <dbReference type="Proteomes" id="UP000515679"/>
    </source>
</evidence>
<reference evidence="2 3" key="1">
    <citation type="submission" date="2019-07" db="EMBL/GenBank/DDBJ databases">
        <authorList>
            <person name="Kim J.K."/>
            <person name="Cheong H.-M."/>
            <person name="Choi Y."/>
            <person name="Hwang K.J."/>
            <person name="Lee S."/>
            <person name="Choi C."/>
        </authorList>
    </citation>
    <scope>NUCLEOTIDE SEQUENCE [LARGE SCALE GENOMIC DNA]</scope>
    <source>
        <strain evidence="2 3">KS 22</strain>
    </source>
</reference>
<proteinExistence type="predicted"/>
<name>A0A7G5BSP7_9BACL</name>
<dbReference type="RefSeq" id="WP_182301312.1">
    <property type="nucleotide sequence ID" value="NZ_CP041969.1"/>
</dbReference>
<dbReference type="AlphaFoldDB" id="A0A7G5BSP7"/>